<name>A0A553RB81_9TELE</name>
<accession>A0A553RB81</accession>
<gene>
    <name evidence="2" type="ORF">DNTS_022994</name>
</gene>
<evidence type="ECO:0000256" key="1">
    <source>
        <dbReference type="SAM" id="MobiDB-lite"/>
    </source>
</evidence>
<feature type="region of interest" description="Disordered" evidence="1">
    <location>
        <begin position="51"/>
        <end position="71"/>
    </location>
</feature>
<feature type="compositionally biased region" description="Low complexity" evidence="1">
    <location>
        <begin position="54"/>
        <end position="67"/>
    </location>
</feature>
<dbReference type="AlphaFoldDB" id="A0A553RB81"/>
<evidence type="ECO:0000313" key="3">
    <source>
        <dbReference type="Proteomes" id="UP000316079"/>
    </source>
</evidence>
<dbReference type="EMBL" id="SRMA01025069">
    <property type="protein sequence ID" value="TRY99448.1"/>
    <property type="molecule type" value="Genomic_DNA"/>
</dbReference>
<dbReference type="Proteomes" id="UP000316079">
    <property type="component" value="Unassembled WGS sequence"/>
</dbReference>
<evidence type="ECO:0000313" key="2">
    <source>
        <dbReference type="EMBL" id="TRY99448.1"/>
    </source>
</evidence>
<keyword evidence="3" id="KW-1185">Reference proteome</keyword>
<reference evidence="2 3" key="1">
    <citation type="journal article" date="2019" name="Sci. Data">
        <title>Hybrid genome assembly and annotation of Danionella translucida.</title>
        <authorList>
            <person name="Kadobianskyi M."/>
            <person name="Schulze L."/>
            <person name="Schuelke M."/>
            <person name="Judkewitz B."/>
        </authorList>
    </citation>
    <scope>NUCLEOTIDE SEQUENCE [LARGE SCALE GENOMIC DNA]</scope>
    <source>
        <strain evidence="2 3">Bolton</strain>
    </source>
</reference>
<proteinExistence type="predicted"/>
<comment type="caution">
    <text evidence="2">The sequence shown here is derived from an EMBL/GenBank/DDBJ whole genome shotgun (WGS) entry which is preliminary data.</text>
</comment>
<protein>
    <submittedName>
        <fullName evidence="2">Uncharacterized protein</fullName>
    </submittedName>
</protein>
<sequence length="131" mass="13986">MVDVSSEVERRLSIAPWRSAEAAEHNHRWAGLSSPAMTCSVSESLTSPRVQLLSGGDSSTVSSSSSTFEPKEPLLRGLSVDLGVRSCGGSLGSSARCSLVLDGFFALGLISDLRLSQKCSWRNQEDALLRT</sequence>
<organism evidence="2 3">
    <name type="scientific">Danionella cerebrum</name>
    <dbReference type="NCBI Taxonomy" id="2873325"/>
    <lineage>
        <taxon>Eukaryota</taxon>
        <taxon>Metazoa</taxon>
        <taxon>Chordata</taxon>
        <taxon>Craniata</taxon>
        <taxon>Vertebrata</taxon>
        <taxon>Euteleostomi</taxon>
        <taxon>Actinopterygii</taxon>
        <taxon>Neopterygii</taxon>
        <taxon>Teleostei</taxon>
        <taxon>Ostariophysi</taxon>
        <taxon>Cypriniformes</taxon>
        <taxon>Danionidae</taxon>
        <taxon>Danioninae</taxon>
        <taxon>Danionella</taxon>
    </lineage>
</organism>